<protein>
    <submittedName>
        <fullName evidence="6">LysR family transcriptional regulator</fullName>
    </submittedName>
</protein>
<proteinExistence type="inferred from homology"/>
<accession>A0A6L9MRL2</accession>
<dbReference type="EMBL" id="JAAAWP010000002">
    <property type="protein sequence ID" value="NDW20511.1"/>
    <property type="molecule type" value="Genomic_DNA"/>
</dbReference>
<dbReference type="InterPro" id="IPR036390">
    <property type="entry name" value="WH_DNA-bd_sf"/>
</dbReference>
<evidence type="ECO:0000313" key="7">
    <source>
        <dbReference type="Proteomes" id="UP000478837"/>
    </source>
</evidence>
<dbReference type="PANTHER" id="PTHR30126:SF98">
    <property type="entry name" value="HTH-TYPE TRANSCRIPTIONAL ACTIVATOR BAUR"/>
    <property type="match status" value="1"/>
</dbReference>
<dbReference type="AlphaFoldDB" id="A0A6L9MRL2"/>
<dbReference type="Gene3D" id="1.10.10.10">
    <property type="entry name" value="Winged helix-like DNA-binding domain superfamily/Winged helix DNA-binding domain"/>
    <property type="match status" value="1"/>
</dbReference>
<keyword evidence="3" id="KW-0238">DNA-binding</keyword>
<sequence length="293" mass="33043">MSRMNYHHLYYFWRVANTGNLTQVANEIHLSQSAISAQLKQFQQHLGIELLTRKGRSLILTPEGKQVLSYADEIFSKGEELESLINKGLPTQLRHVSIGVLSNLSRNFVESFTLPLINDKFATFSLQTGSLENLLDGLSSFKFDIILTNHNVELGQQNAIWHSELVSRQAIEIIGPSKPQRTRKFPNSYGDATWVLPSQNSEIRSAFSIACAKFQYTPKIKAETNDMAMLRLLARDSGAFSVMPEVVVRDEIANGLLHIQQSLPDAYEHFYAVTLAKKKVSPHVQQLIEQTKS</sequence>
<organism evidence="6 7">
    <name type="scientific">Alteromonas hispanica</name>
    <dbReference type="NCBI Taxonomy" id="315421"/>
    <lineage>
        <taxon>Bacteria</taxon>
        <taxon>Pseudomonadati</taxon>
        <taxon>Pseudomonadota</taxon>
        <taxon>Gammaproteobacteria</taxon>
        <taxon>Alteromonadales</taxon>
        <taxon>Alteromonadaceae</taxon>
        <taxon>Alteromonas/Salinimonas group</taxon>
        <taxon>Alteromonas</taxon>
    </lineage>
</organism>
<dbReference type="Gene3D" id="3.40.190.290">
    <property type="match status" value="1"/>
</dbReference>
<gene>
    <name evidence="6" type="ORF">GTW09_03125</name>
</gene>
<comment type="similarity">
    <text evidence="1">Belongs to the LysR transcriptional regulatory family.</text>
</comment>
<dbReference type="InterPro" id="IPR036388">
    <property type="entry name" value="WH-like_DNA-bd_sf"/>
</dbReference>
<keyword evidence="2" id="KW-0805">Transcription regulation</keyword>
<name>A0A6L9MRL2_9ALTE</name>
<keyword evidence="7" id="KW-1185">Reference proteome</keyword>
<comment type="caution">
    <text evidence="6">The sequence shown here is derived from an EMBL/GenBank/DDBJ whole genome shotgun (WGS) entry which is preliminary data.</text>
</comment>
<keyword evidence="4" id="KW-0804">Transcription</keyword>
<feature type="domain" description="HTH lysR-type" evidence="5">
    <location>
        <begin position="4"/>
        <end position="61"/>
    </location>
</feature>
<dbReference type="CDD" id="cd05466">
    <property type="entry name" value="PBP2_LTTR_substrate"/>
    <property type="match status" value="1"/>
</dbReference>
<dbReference type="PANTHER" id="PTHR30126">
    <property type="entry name" value="HTH-TYPE TRANSCRIPTIONAL REGULATOR"/>
    <property type="match status" value="1"/>
</dbReference>
<dbReference type="InterPro" id="IPR005119">
    <property type="entry name" value="LysR_subst-bd"/>
</dbReference>
<evidence type="ECO:0000256" key="2">
    <source>
        <dbReference type="ARBA" id="ARBA00023015"/>
    </source>
</evidence>
<dbReference type="SUPFAM" id="SSF53850">
    <property type="entry name" value="Periplasmic binding protein-like II"/>
    <property type="match status" value="1"/>
</dbReference>
<evidence type="ECO:0000313" key="6">
    <source>
        <dbReference type="EMBL" id="NDW20511.1"/>
    </source>
</evidence>
<evidence type="ECO:0000256" key="1">
    <source>
        <dbReference type="ARBA" id="ARBA00009437"/>
    </source>
</evidence>
<dbReference type="GO" id="GO:0000976">
    <property type="term" value="F:transcription cis-regulatory region binding"/>
    <property type="evidence" value="ECO:0007669"/>
    <property type="project" value="TreeGrafter"/>
</dbReference>
<dbReference type="Proteomes" id="UP000478837">
    <property type="component" value="Unassembled WGS sequence"/>
</dbReference>
<dbReference type="FunFam" id="1.10.10.10:FF:000001">
    <property type="entry name" value="LysR family transcriptional regulator"/>
    <property type="match status" value="1"/>
</dbReference>
<dbReference type="Pfam" id="PF03466">
    <property type="entry name" value="LysR_substrate"/>
    <property type="match status" value="1"/>
</dbReference>
<dbReference type="InterPro" id="IPR000847">
    <property type="entry name" value="LysR_HTH_N"/>
</dbReference>
<evidence type="ECO:0000256" key="4">
    <source>
        <dbReference type="ARBA" id="ARBA00023163"/>
    </source>
</evidence>
<dbReference type="PRINTS" id="PR00039">
    <property type="entry name" value="HTHLYSR"/>
</dbReference>
<dbReference type="PROSITE" id="PS50931">
    <property type="entry name" value="HTH_LYSR"/>
    <property type="match status" value="1"/>
</dbReference>
<evidence type="ECO:0000259" key="5">
    <source>
        <dbReference type="PROSITE" id="PS50931"/>
    </source>
</evidence>
<dbReference type="SUPFAM" id="SSF46785">
    <property type="entry name" value="Winged helix' DNA-binding domain"/>
    <property type="match status" value="1"/>
</dbReference>
<reference evidence="6 7" key="1">
    <citation type="submission" date="2020-01" db="EMBL/GenBank/DDBJ databases">
        <title>Genomes of bacteria type strains.</title>
        <authorList>
            <person name="Chen J."/>
            <person name="Zhu S."/>
            <person name="Yang J."/>
        </authorList>
    </citation>
    <scope>NUCLEOTIDE SEQUENCE [LARGE SCALE GENOMIC DNA]</scope>
    <source>
        <strain evidence="6 7">LMG 22958</strain>
    </source>
</reference>
<dbReference type="Pfam" id="PF00126">
    <property type="entry name" value="HTH_1"/>
    <property type="match status" value="1"/>
</dbReference>
<dbReference type="GO" id="GO:0003700">
    <property type="term" value="F:DNA-binding transcription factor activity"/>
    <property type="evidence" value="ECO:0007669"/>
    <property type="project" value="InterPro"/>
</dbReference>
<evidence type="ECO:0000256" key="3">
    <source>
        <dbReference type="ARBA" id="ARBA00023125"/>
    </source>
</evidence>